<reference evidence="1" key="1">
    <citation type="submission" date="2018-05" db="EMBL/GenBank/DDBJ databases">
        <authorList>
            <person name="Lanie J.A."/>
            <person name="Ng W.-L."/>
            <person name="Kazmierczak K.M."/>
            <person name="Andrzejewski T.M."/>
            <person name="Davidsen T.M."/>
            <person name="Wayne K.J."/>
            <person name="Tettelin H."/>
            <person name="Glass J.I."/>
            <person name="Rusch D."/>
            <person name="Podicherti R."/>
            <person name="Tsui H.-C.T."/>
            <person name="Winkler M.E."/>
        </authorList>
    </citation>
    <scope>NUCLEOTIDE SEQUENCE</scope>
</reference>
<dbReference type="EMBL" id="UINC01101232">
    <property type="protein sequence ID" value="SVC61880.1"/>
    <property type="molecule type" value="Genomic_DNA"/>
</dbReference>
<gene>
    <name evidence="1" type="ORF">METZ01_LOCUS314734</name>
</gene>
<proteinExistence type="predicted"/>
<accession>A0A382NMJ8</accession>
<evidence type="ECO:0000313" key="1">
    <source>
        <dbReference type="EMBL" id="SVC61880.1"/>
    </source>
</evidence>
<organism evidence="1">
    <name type="scientific">marine metagenome</name>
    <dbReference type="NCBI Taxonomy" id="408172"/>
    <lineage>
        <taxon>unclassified sequences</taxon>
        <taxon>metagenomes</taxon>
        <taxon>ecological metagenomes</taxon>
    </lineage>
</organism>
<protein>
    <submittedName>
        <fullName evidence="1">Uncharacterized protein</fullName>
    </submittedName>
</protein>
<dbReference type="AlphaFoldDB" id="A0A382NMJ8"/>
<name>A0A382NMJ8_9ZZZZ</name>
<sequence>KLFEKLMNVIHKLTLEDLLQNITDSIDGIFTPD</sequence>
<feature type="non-terminal residue" evidence="1">
    <location>
        <position position="1"/>
    </location>
</feature>